<name>A0A0B8QM58_9VIBR</name>
<organism evidence="2 3">
    <name type="scientific">Vibrio ishigakensis</name>
    <dbReference type="NCBI Taxonomy" id="1481914"/>
    <lineage>
        <taxon>Bacteria</taxon>
        <taxon>Pseudomonadati</taxon>
        <taxon>Pseudomonadota</taxon>
        <taxon>Gammaproteobacteria</taxon>
        <taxon>Vibrionales</taxon>
        <taxon>Vibrionaceae</taxon>
        <taxon>Vibrio</taxon>
    </lineage>
</organism>
<proteinExistence type="predicted"/>
<protein>
    <submittedName>
        <fullName evidence="2">Uncharacterized protein</fullName>
    </submittedName>
</protein>
<keyword evidence="1" id="KW-1133">Transmembrane helix</keyword>
<accession>A0A0B8QM58</accession>
<feature type="transmembrane region" description="Helical" evidence="1">
    <location>
        <begin position="40"/>
        <end position="61"/>
    </location>
</feature>
<evidence type="ECO:0000256" key="1">
    <source>
        <dbReference type="SAM" id="Phobius"/>
    </source>
</evidence>
<keyword evidence="1" id="KW-0472">Membrane</keyword>
<reference evidence="2 3" key="2">
    <citation type="submission" date="2015-01" db="EMBL/GenBank/DDBJ databases">
        <authorList>
            <consortium name="NBRP consortium"/>
            <person name="Sawabe T."/>
            <person name="Meirelles P."/>
            <person name="Feng G."/>
            <person name="Sayaka M."/>
            <person name="Hattori M."/>
            <person name="Ohkuma M."/>
        </authorList>
    </citation>
    <scope>NUCLEOTIDE SEQUENCE [LARGE SCALE GENOMIC DNA]</scope>
    <source>
        <strain evidence="3">JCM 19241</strain>
    </source>
</reference>
<dbReference type="STRING" id="1481914.JCM19241_431"/>
<comment type="caution">
    <text evidence="2">The sequence shown here is derived from an EMBL/GenBank/DDBJ whole genome shotgun (WGS) entry which is preliminary data.</text>
</comment>
<keyword evidence="1" id="KW-0812">Transmembrane</keyword>
<dbReference type="Proteomes" id="UP000031666">
    <property type="component" value="Unassembled WGS sequence"/>
</dbReference>
<reference evidence="2 3" key="1">
    <citation type="submission" date="2015-01" db="EMBL/GenBank/DDBJ databases">
        <title>Vibrio sp. C94 JCM 19241 whole genome shotgun sequence.</title>
        <authorList>
            <person name="Sawabe T."/>
            <person name="Meirelles P."/>
            <person name="Feng G."/>
            <person name="Sayaka M."/>
            <person name="Hattori M."/>
            <person name="Ohkuma M."/>
        </authorList>
    </citation>
    <scope>NUCLEOTIDE SEQUENCE [LARGE SCALE GENOMIC DNA]</scope>
    <source>
        <strain evidence="3">JCM 19241</strain>
    </source>
</reference>
<dbReference type="AlphaFoldDB" id="A0A0B8QM58"/>
<sequence length="86" mass="9391">MNEYRDKPWVADMAHGVVPVVTWMMVKLSYDFFMKGHKALGMLATVLGSVASLILISVFHIHPGLDRGCGAFGGINQANSQTREGI</sequence>
<evidence type="ECO:0000313" key="3">
    <source>
        <dbReference type="Proteomes" id="UP000031666"/>
    </source>
</evidence>
<gene>
    <name evidence="2" type="ORF">JCM19241_431</name>
</gene>
<dbReference type="EMBL" id="BBSC01000005">
    <property type="protein sequence ID" value="GAM76133.1"/>
    <property type="molecule type" value="Genomic_DNA"/>
</dbReference>
<evidence type="ECO:0000313" key="2">
    <source>
        <dbReference type="EMBL" id="GAM76133.1"/>
    </source>
</evidence>